<sequence length="617" mass="73399">MQLSFEKLSLKLKNGRTIFQNVTGSVEKGEILAIFSESEQEKSALLDTFTGRLHASSIVDGKILVDGQLRDPQEWIKKFRYLPRKDTLYKNETIYECFQQYANLENSEKVCSNINADLRDYIKRFNLENVKHTKIKNVSKNHRKITAILCAIINQPEILFLYDPFSDLSAYNRKKLYNLLLFLSREKGITIILTTNYLDSDLYGVFNKIIYLYDTNTIFVGTIKTLEQKIKSIGVDIPNDINLIKFLNDSIAKEIIYCEKDNKDSISNRLKSLYNEETKNIMVEENKNFRNHIFYSYTPSFYYIGVLIKRWFRFVYAKNKETIYFRFLIIILFFLARLVIHFIVKISANRVTLNKMFIMISWFVVFDRRARAEKIFENSVNLMVYLDSYFTSILFAFYNLKIFSDMFEIIKSEKNMHEANIREFKYNQSTYFLSLFIYTYLTYLLNLISTMYLLLFACFEGFIQKIVFLHAFIVAPLFLMLSYGYIQILSMKYINLLMYVNKYLILFGYDTYLREINDLSSHYKILKFALICSNILVFPFALLIFFQYNILLKSEDFLFILGYIPQWARFMLDFETEILVFKPFRNYMNTFIVTIAVLWFLMGLAFVIYTKSPRYKI</sequence>
<dbReference type="STRING" id="1003232.J9D152"/>
<dbReference type="OrthoDB" id="66620at2759"/>
<keyword evidence="9" id="KW-1185">Reference proteome</keyword>
<reference evidence="8 9" key="1">
    <citation type="submission" date="2011-08" db="EMBL/GenBank/DDBJ databases">
        <authorList>
            <person name="Liu Z.J."/>
            <person name="Shi F.L."/>
            <person name="Lu J.Q."/>
            <person name="Li M."/>
            <person name="Wang Z.L."/>
        </authorList>
    </citation>
    <scope>NUCLEOTIDE SEQUENCE [LARGE SCALE GENOMIC DNA]</scope>
    <source>
        <strain evidence="8 9">USNM 41457</strain>
    </source>
</reference>
<dbReference type="Proteomes" id="UP000003163">
    <property type="component" value="Unassembled WGS sequence"/>
</dbReference>
<dbReference type="Gene3D" id="3.40.50.300">
    <property type="entry name" value="P-loop containing nucleotide triphosphate hydrolases"/>
    <property type="match status" value="1"/>
</dbReference>
<comment type="caution">
    <text evidence="8">The sequence shown here is derived from an EMBL/GenBank/DDBJ whole genome shotgun (WGS) entry which is preliminary data.</text>
</comment>
<dbReference type="AlphaFoldDB" id="J9D152"/>
<dbReference type="OMA" id="MHEANIR"/>
<feature type="transmembrane region" description="Helical" evidence="6">
    <location>
        <begin position="379"/>
        <end position="398"/>
    </location>
</feature>
<gene>
    <name evidence="8" type="ORF">EDEG_03884</name>
</gene>
<protein>
    <recommendedName>
        <fullName evidence="7">ABC transporter domain-containing protein</fullName>
    </recommendedName>
</protein>
<dbReference type="HOGENOM" id="CLU_548629_0_0_1"/>
<dbReference type="VEuPathDB" id="MicrosporidiaDB:EDEG_03884"/>
<feature type="transmembrane region" description="Helical" evidence="6">
    <location>
        <begin position="525"/>
        <end position="548"/>
    </location>
</feature>
<dbReference type="InterPro" id="IPR050352">
    <property type="entry name" value="ABCG_transporters"/>
</dbReference>
<feature type="transmembrane region" description="Helical" evidence="6">
    <location>
        <begin position="431"/>
        <end position="455"/>
    </location>
</feature>
<dbReference type="PANTHER" id="PTHR48041:SF91">
    <property type="entry name" value="ABC TRANSPORTER G FAMILY MEMBER 28"/>
    <property type="match status" value="1"/>
</dbReference>
<feature type="transmembrane region" description="Helical" evidence="6">
    <location>
        <begin position="492"/>
        <end position="513"/>
    </location>
</feature>
<dbReference type="Pfam" id="PF00005">
    <property type="entry name" value="ABC_tran"/>
    <property type="match status" value="1"/>
</dbReference>
<proteinExistence type="predicted"/>
<evidence type="ECO:0000256" key="2">
    <source>
        <dbReference type="ARBA" id="ARBA00022448"/>
    </source>
</evidence>
<name>J9D152_EDHAE</name>
<evidence type="ECO:0000256" key="5">
    <source>
        <dbReference type="ARBA" id="ARBA00023136"/>
    </source>
</evidence>
<keyword evidence="4 6" id="KW-1133">Transmembrane helix</keyword>
<feature type="transmembrane region" description="Helical" evidence="6">
    <location>
        <begin position="587"/>
        <end position="609"/>
    </location>
</feature>
<dbReference type="EMBL" id="AFBI03000139">
    <property type="protein sequence ID" value="EJW01551.1"/>
    <property type="molecule type" value="Genomic_DNA"/>
</dbReference>
<comment type="subcellular location">
    <subcellularLocation>
        <location evidence="1">Membrane</location>
        <topology evidence="1">Multi-pass membrane protein</topology>
    </subcellularLocation>
</comment>
<dbReference type="GO" id="GO:0016887">
    <property type="term" value="F:ATP hydrolysis activity"/>
    <property type="evidence" value="ECO:0007669"/>
    <property type="project" value="InterPro"/>
</dbReference>
<dbReference type="GO" id="GO:0005524">
    <property type="term" value="F:ATP binding"/>
    <property type="evidence" value="ECO:0007669"/>
    <property type="project" value="InterPro"/>
</dbReference>
<dbReference type="SUPFAM" id="SSF52540">
    <property type="entry name" value="P-loop containing nucleoside triphosphate hydrolases"/>
    <property type="match status" value="1"/>
</dbReference>
<reference evidence="9" key="2">
    <citation type="submission" date="2015-07" db="EMBL/GenBank/DDBJ databases">
        <title>Contrasting host-pathogen interactions and genome evolution in two generalist and specialist microsporidian pathogens of mosquitoes.</title>
        <authorList>
            <consortium name="The Broad Institute Genomics Platform"/>
            <consortium name="The Broad Institute Genome Sequencing Center for Infectious Disease"/>
            <person name="Cuomo C.A."/>
            <person name="Sanscrainte N.D."/>
            <person name="Goldberg J.M."/>
            <person name="Heiman D."/>
            <person name="Young S."/>
            <person name="Zeng Q."/>
            <person name="Becnel J.J."/>
            <person name="Birren B.W."/>
        </authorList>
    </citation>
    <scope>NUCLEOTIDE SEQUENCE [LARGE SCALE GENOMIC DNA]</scope>
    <source>
        <strain evidence="9">USNM 41457</strain>
    </source>
</reference>
<evidence type="ECO:0000256" key="3">
    <source>
        <dbReference type="ARBA" id="ARBA00022692"/>
    </source>
</evidence>
<keyword evidence="3 6" id="KW-0812">Transmembrane</keyword>
<feature type="transmembrane region" description="Helical" evidence="6">
    <location>
        <begin position="467"/>
        <end position="486"/>
    </location>
</feature>
<evidence type="ECO:0000259" key="7">
    <source>
        <dbReference type="PROSITE" id="PS50893"/>
    </source>
</evidence>
<dbReference type="InterPro" id="IPR027417">
    <property type="entry name" value="P-loop_NTPase"/>
</dbReference>
<dbReference type="InterPro" id="IPR003439">
    <property type="entry name" value="ABC_transporter-like_ATP-bd"/>
</dbReference>
<keyword evidence="5 6" id="KW-0472">Membrane</keyword>
<feature type="transmembrane region" description="Helical" evidence="6">
    <location>
        <begin position="324"/>
        <end position="344"/>
    </location>
</feature>
<evidence type="ECO:0000313" key="9">
    <source>
        <dbReference type="Proteomes" id="UP000003163"/>
    </source>
</evidence>
<feature type="domain" description="ABC transporter" evidence="7">
    <location>
        <begin position="3"/>
        <end position="239"/>
    </location>
</feature>
<keyword evidence="2" id="KW-0813">Transport</keyword>
<evidence type="ECO:0000256" key="1">
    <source>
        <dbReference type="ARBA" id="ARBA00004141"/>
    </source>
</evidence>
<dbReference type="PROSITE" id="PS50893">
    <property type="entry name" value="ABC_TRANSPORTER_2"/>
    <property type="match status" value="1"/>
</dbReference>
<evidence type="ECO:0000256" key="6">
    <source>
        <dbReference type="SAM" id="Phobius"/>
    </source>
</evidence>
<accession>J9D152</accession>
<dbReference type="InParanoid" id="J9D152"/>
<dbReference type="PANTHER" id="PTHR48041">
    <property type="entry name" value="ABC TRANSPORTER G FAMILY MEMBER 28"/>
    <property type="match status" value="1"/>
</dbReference>
<dbReference type="GO" id="GO:0016020">
    <property type="term" value="C:membrane"/>
    <property type="evidence" value="ECO:0007669"/>
    <property type="project" value="UniProtKB-SubCell"/>
</dbReference>
<evidence type="ECO:0000313" key="8">
    <source>
        <dbReference type="EMBL" id="EJW01551.1"/>
    </source>
</evidence>
<evidence type="ECO:0000256" key="4">
    <source>
        <dbReference type="ARBA" id="ARBA00022989"/>
    </source>
</evidence>
<dbReference type="GO" id="GO:0042626">
    <property type="term" value="F:ATPase-coupled transmembrane transporter activity"/>
    <property type="evidence" value="ECO:0007669"/>
    <property type="project" value="TreeGrafter"/>
</dbReference>
<organism evidence="8 9">
    <name type="scientific">Edhazardia aedis (strain USNM 41457)</name>
    <name type="common">Microsporidian parasite</name>
    <dbReference type="NCBI Taxonomy" id="1003232"/>
    <lineage>
        <taxon>Eukaryota</taxon>
        <taxon>Fungi</taxon>
        <taxon>Fungi incertae sedis</taxon>
        <taxon>Microsporidia</taxon>
        <taxon>Edhazardia</taxon>
    </lineage>
</organism>